<evidence type="ECO:0008006" key="4">
    <source>
        <dbReference type="Google" id="ProtNLM"/>
    </source>
</evidence>
<sequence>MNRRSTPLFIAAMAFAAPALLTACSDDTTTVADETTPVSSTGSPSSSTLTADVLLTDADTVYSDGADWFRLATGDEDLDGHGDLAHPCLAEGLNGTGASQVVRADFELRNTQEPDIEVQGDLLTELVGQYDDAAAAEAAYDAVVAAVTECAERPAAITDFRSFEPRAVDAGTEALIVDAHFGPLPEALEDGDSAYIMETGVALDGDRVVVLTSVIVGQDYNFLDEDGGTPVNQMLPVAVDRLG</sequence>
<dbReference type="PROSITE" id="PS51257">
    <property type="entry name" value="PROKAR_LIPOPROTEIN"/>
    <property type="match status" value="1"/>
</dbReference>
<proteinExistence type="predicted"/>
<accession>A0A4S8N541</accession>
<protein>
    <recommendedName>
        <fullName evidence="4">Sensor domain-containing protein</fullName>
    </recommendedName>
</protein>
<keyword evidence="1" id="KW-0732">Signal</keyword>
<dbReference type="Proteomes" id="UP000307087">
    <property type="component" value="Unassembled WGS sequence"/>
</dbReference>
<name>A0A4S8N541_9ACTN</name>
<organism evidence="2 3">
    <name type="scientific">Nocardioides caeni</name>
    <dbReference type="NCBI Taxonomy" id="574700"/>
    <lineage>
        <taxon>Bacteria</taxon>
        <taxon>Bacillati</taxon>
        <taxon>Actinomycetota</taxon>
        <taxon>Actinomycetes</taxon>
        <taxon>Propionibacteriales</taxon>
        <taxon>Nocardioidaceae</taxon>
        <taxon>Nocardioides</taxon>
    </lineage>
</organism>
<feature type="chain" id="PRO_5039027556" description="Sensor domain-containing protein" evidence="1">
    <location>
        <begin position="24"/>
        <end position="243"/>
    </location>
</feature>
<reference evidence="2 3" key="1">
    <citation type="journal article" date="2009" name="Int. J. Syst. Evol. Microbiol.">
        <title>Nocardioides caeni sp. nov., isolated from wastewater.</title>
        <authorList>
            <person name="Yoon J.H."/>
            <person name="Kang S.J."/>
            <person name="Park S."/>
            <person name="Kim W."/>
            <person name="Oh T.K."/>
        </authorList>
    </citation>
    <scope>NUCLEOTIDE SEQUENCE [LARGE SCALE GENOMIC DNA]</scope>
    <source>
        <strain evidence="2 3">DSM 23134</strain>
    </source>
</reference>
<evidence type="ECO:0000256" key="1">
    <source>
        <dbReference type="SAM" id="SignalP"/>
    </source>
</evidence>
<feature type="signal peptide" evidence="1">
    <location>
        <begin position="1"/>
        <end position="23"/>
    </location>
</feature>
<gene>
    <name evidence="2" type="ORF">E9934_13455</name>
</gene>
<comment type="caution">
    <text evidence="2">The sequence shown here is derived from an EMBL/GenBank/DDBJ whole genome shotgun (WGS) entry which is preliminary data.</text>
</comment>
<evidence type="ECO:0000313" key="2">
    <source>
        <dbReference type="EMBL" id="THV10742.1"/>
    </source>
</evidence>
<dbReference type="RefSeq" id="WP_136563418.1">
    <property type="nucleotide sequence ID" value="NZ_BAABLS010000004.1"/>
</dbReference>
<keyword evidence="3" id="KW-1185">Reference proteome</keyword>
<evidence type="ECO:0000313" key="3">
    <source>
        <dbReference type="Proteomes" id="UP000307087"/>
    </source>
</evidence>
<dbReference type="AlphaFoldDB" id="A0A4S8N541"/>
<dbReference type="OrthoDB" id="3768081at2"/>
<dbReference type="EMBL" id="STGW01000009">
    <property type="protein sequence ID" value="THV10742.1"/>
    <property type="molecule type" value="Genomic_DNA"/>
</dbReference>